<dbReference type="AlphaFoldDB" id="A0A9R0X986"/>
<reference evidence="1 2" key="1">
    <citation type="submission" date="2017-09" db="EMBL/GenBank/DDBJ databases">
        <authorList>
            <consortium name="International Durum Wheat Genome Sequencing Consortium (IDWGSC)"/>
            <person name="Milanesi L."/>
        </authorList>
    </citation>
    <scope>NUCLEOTIDE SEQUENCE [LARGE SCALE GENOMIC DNA]</scope>
    <source>
        <strain evidence="2">cv. Svevo</strain>
    </source>
</reference>
<protein>
    <submittedName>
        <fullName evidence="1">Uncharacterized protein</fullName>
    </submittedName>
</protein>
<dbReference type="OMA" id="SERRWCN"/>
<name>A0A9R0X986_TRITD</name>
<keyword evidence="2" id="KW-1185">Reference proteome</keyword>
<accession>A0A9R0X986</accession>
<evidence type="ECO:0000313" key="2">
    <source>
        <dbReference type="Proteomes" id="UP000324705"/>
    </source>
</evidence>
<dbReference type="Proteomes" id="UP000324705">
    <property type="component" value="Chromosome 5B"/>
</dbReference>
<organism evidence="1 2">
    <name type="scientific">Triticum turgidum subsp. durum</name>
    <name type="common">Durum wheat</name>
    <name type="synonym">Triticum durum</name>
    <dbReference type="NCBI Taxonomy" id="4567"/>
    <lineage>
        <taxon>Eukaryota</taxon>
        <taxon>Viridiplantae</taxon>
        <taxon>Streptophyta</taxon>
        <taxon>Embryophyta</taxon>
        <taxon>Tracheophyta</taxon>
        <taxon>Spermatophyta</taxon>
        <taxon>Magnoliopsida</taxon>
        <taxon>Liliopsida</taxon>
        <taxon>Poales</taxon>
        <taxon>Poaceae</taxon>
        <taxon>BOP clade</taxon>
        <taxon>Pooideae</taxon>
        <taxon>Triticodae</taxon>
        <taxon>Triticeae</taxon>
        <taxon>Triticinae</taxon>
        <taxon>Triticum</taxon>
    </lineage>
</organism>
<proteinExistence type="predicted"/>
<sequence length="89" mass="10596">MGLRMKLCPTYESRLVQWWTEARKRIHKQTRKGFDTFVMLICWTLWKQRNARVFGSSQIKNEWETVDLIFDDLRTWATAGAFGGRSIPE</sequence>
<dbReference type="EMBL" id="LT934120">
    <property type="protein sequence ID" value="VAI32318.1"/>
    <property type="molecule type" value="Genomic_DNA"/>
</dbReference>
<gene>
    <name evidence="1" type="ORF">TRITD_5Bv1G125160</name>
</gene>
<dbReference type="Gramene" id="TRITD5Bv1G125160.1">
    <property type="protein sequence ID" value="TRITD5Bv1G125160.1"/>
    <property type="gene ID" value="TRITD5Bv1G125160"/>
</dbReference>
<evidence type="ECO:0000313" key="1">
    <source>
        <dbReference type="EMBL" id="VAI32318.1"/>
    </source>
</evidence>